<reference evidence="1" key="1">
    <citation type="submission" date="2020-05" db="EMBL/GenBank/DDBJ databases">
        <authorList>
            <person name="Chiriac C."/>
            <person name="Salcher M."/>
            <person name="Ghai R."/>
            <person name="Kavagutti S V."/>
        </authorList>
    </citation>
    <scope>NUCLEOTIDE SEQUENCE</scope>
</reference>
<accession>A0A6J6NK49</accession>
<gene>
    <name evidence="1" type="ORF">UFOPK2350_01269</name>
</gene>
<dbReference type="AlphaFoldDB" id="A0A6J6NK49"/>
<evidence type="ECO:0000313" key="1">
    <source>
        <dbReference type="EMBL" id="CAB4685094.1"/>
    </source>
</evidence>
<sequence>MAVVGRNQRCLNCARDFEQLWVGGLLLGNSVILNFNKEVVSTENILKSCSLFERAALVAIHERLQHLPTETAARDNEAVVVFFKKLPVDLGLHVITLEERPARKLDEVLVARGILGQRSEVVVRLSAAFRLATRIVHTTPAGGALGATVVGLIELGTNDRLHANVFGRLVEVEDAVHVAVIGNADRRLTIGRCRSHHFTDTRGSVEHRELGMQMQVGKGIGHR</sequence>
<dbReference type="EMBL" id="CAEZXE010000118">
    <property type="protein sequence ID" value="CAB4685094.1"/>
    <property type="molecule type" value="Genomic_DNA"/>
</dbReference>
<proteinExistence type="predicted"/>
<name>A0A6J6NK49_9ZZZZ</name>
<organism evidence="1">
    <name type="scientific">freshwater metagenome</name>
    <dbReference type="NCBI Taxonomy" id="449393"/>
    <lineage>
        <taxon>unclassified sequences</taxon>
        <taxon>metagenomes</taxon>
        <taxon>ecological metagenomes</taxon>
    </lineage>
</organism>
<protein>
    <submittedName>
        <fullName evidence="1">Unannotated protein</fullName>
    </submittedName>
</protein>